<evidence type="ECO:0000256" key="2">
    <source>
        <dbReference type="ARBA" id="ARBA00023002"/>
    </source>
</evidence>
<dbReference type="EMBL" id="CP163440">
    <property type="protein sequence ID" value="XDQ67657.1"/>
    <property type="molecule type" value="Genomic_DNA"/>
</dbReference>
<evidence type="ECO:0000256" key="3">
    <source>
        <dbReference type="ARBA" id="ARBA00023027"/>
    </source>
</evidence>
<dbReference type="InterPro" id="IPR006140">
    <property type="entry name" value="D-isomer_DH_NAD-bd"/>
</dbReference>
<dbReference type="InterPro" id="IPR006139">
    <property type="entry name" value="D-isomer_2_OHA_DH_cat_dom"/>
</dbReference>
<accession>A0AB39SM51</accession>
<dbReference type="GO" id="GO:0016618">
    <property type="term" value="F:hydroxypyruvate reductase [NAD(P)H] activity"/>
    <property type="evidence" value="ECO:0007669"/>
    <property type="project" value="TreeGrafter"/>
</dbReference>
<evidence type="ECO:0000259" key="5">
    <source>
        <dbReference type="Pfam" id="PF00389"/>
    </source>
</evidence>
<comment type="similarity">
    <text evidence="1 4">Belongs to the D-isomer specific 2-hydroxyacid dehydrogenase family.</text>
</comment>
<dbReference type="RefSeq" id="WP_369264533.1">
    <property type="nucleotide sequence ID" value="NZ_CP163440.1"/>
</dbReference>
<dbReference type="GO" id="GO:0051287">
    <property type="term" value="F:NAD binding"/>
    <property type="evidence" value="ECO:0007669"/>
    <property type="project" value="InterPro"/>
</dbReference>
<dbReference type="Pfam" id="PF00389">
    <property type="entry name" value="2-Hacid_dh"/>
    <property type="match status" value="1"/>
</dbReference>
<dbReference type="SUPFAM" id="SSF51735">
    <property type="entry name" value="NAD(P)-binding Rossmann-fold domains"/>
    <property type="match status" value="1"/>
</dbReference>
<sequence length="345" mass="37100">MNHPPSPSARTHRPRAVLAMDADSRAAVLDERALLRLRSLARLDPDLLVTDFTAPEAAAALREAEVLVTGWGCPPLTAQALALMPALRAVVHTAGTVKGLMTEAAWERGLSVTSAAEANARPVAEYTVAAIVFANKRILDAARAYAEARAQLDPLRLYPAIGNYRRTVGVVGASRIGRRVIELLRSYDVEVLVYDPYLDRQDAAALGVEQTTLDQLAFRSDVVTVHAPELPETRHLLDARHIALMRDGATLINTARGSLVDTEALTAHLVSGRLYAILDVTDPDVLPADSPLYDLPNVLLTPHIAGSLGTELTRLADAAADELDRYTRGLAFAHAVQPTALSRSA</sequence>
<evidence type="ECO:0000256" key="1">
    <source>
        <dbReference type="ARBA" id="ARBA00005854"/>
    </source>
</evidence>
<dbReference type="Gene3D" id="3.40.50.720">
    <property type="entry name" value="NAD(P)-binding Rossmann-like Domain"/>
    <property type="match status" value="2"/>
</dbReference>
<name>A0AB39SM51_9ACTN</name>
<dbReference type="PANTHER" id="PTHR10996:SF178">
    <property type="entry name" value="2-HYDROXYACID DEHYDROGENASE YGL185C-RELATED"/>
    <property type="match status" value="1"/>
</dbReference>
<dbReference type="AlphaFoldDB" id="A0AB39SM51"/>
<dbReference type="SUPFAM" id="SSF52283">
    <property type="entry name" value="Formate/glycerate dehydrogenase catalytic domain-like"/>
    <property type="match status" value="1"/>
</dbReference>
<dbReference type="PANTHER" id="PTHR10996">
    <property type="entry name" value="2-HYDROXYACID DEHYDROGENASE-RELATED"/>
    <property type="match status" value="1"/>
</dbReference>
<dbReference type="GO" id="GO:0030267">
    <property type="term" value="F:glyoxylate reductase (NADPH) activity"/>
    <property type="evidence" value="ECO:0007669"/>
    <property type="project" value="TreeGrafter"/>
</dbReference>
<reference evidence="7" key="1">
    <citation type="submission" date="2024-07" db="EMBL/GenBank/DDBJ databases">
        <authorList>
            <person name="Yu S.T."/>
        </authorList>
    </citation>
    <scope>NUCLEOTIDE SEQUENCE</scope>
    <source>
        <strain evidence="7">R35</strain>
    </source>
</reference>
<dbReference type="InterPro" id="IPR036291">
    <property type="entry name" value="NAD(P)-bd_dom_sf"/>
</dbReference>
<keyword evidence="3" id="KW-0520">NAD</keyword>
<dbReference type="InterPro" id="IPR050223">
    <property type="entry name" value="D-isomer_2-hydroxyacid_DH"/>
</dbReference>
<organism evidence="7">
    <name type="scientific">Streptomyces sp. R35</name>
    <dbReference type="NCBI Taxonomy" id="3238630"/>
    <lineage>
        <taxon>Bacteria</taxon>
        <taxon>Bacillati</taxon>
        <taxon>Actinomycetota</taxon>
        <taxon>Actinomycetes</taxon>
        <taxon>Kitasatosporales</taxon>
        <taxon>Streptomycetaceae</taxon>
        <taxon>Streptomyces</taxon>
    </lineage>
</organism>
<protein>
    <submittedName>
        <fullName evidence="7">Hydroxyacid dehydrogenase</fullName>
    </submittedName>
</protein>
<gene>
    <name evidence="7" type="ORF">AB5J50_46205</name>
</gene>
<dbReference type="GO" id="GO:0005829">
    <property type="term" value="C:cytosol"/>
    <property type="evidence" value="ECO:0007669"/>
    <property type="project" value="TreeGrafter"/>
</dbReference>
<evidence type="ECO:0000259" key="6">
    <source>
        <dbReference type="Pfam" id="PF02826"/>
    </source>
</evidence>
<evidence type="ECO:0000256" key="4">
    <source>
        <dbReference type="RuleBase" id="RU003719"/>
    </source>
</evidence>
<dbReference type="Pfam" id="PF02826">
    <property type="entry name" value="2-Hacid_dh_C"/>
    <property type="match status" value="1"/>
</dbReference>
<feature type="domain" description="D-isomer specific 2-hydroxyacid dehydrogenase catalytic" evidence="5">
    <location>
        <begin position="55"/>
        <end position="336"/>
    </location>
</feature>
<keyword evidence="2 4" id="KW-0560">Oxidoreductase</keyword>
<evidence type="ECO:0000313" key="7">
    <source>
        <dbReference type="EMBL" id="XDQ67657.1"/>
    </source>
</evidence>
<proteinExistence type="inferred from homology"/>
<feature type="domain" description="D-isomer specific 2-hydroxyacid dehydrogenase NAD-binding" evidence="6">
    <location>
        <begin position="138"/>
        <end position="305"/>
    </location>
</feature>
<dbReference type="CDD" id="cd12167">
    <property type="entry name" value="2-Hacid_dh_8"/>
    <property type="match status" value="1"/>
</dbReference>